<keyword evidence="6" id="KW-0344">Guanine-nucleotide releasing factor</keyword>
<evidence type="ECO:0000256" key="7">
    <source>
        <dbReference type="ARBA" id="ARBA00023054"/>
    </source>
</evidence>
<dbReference type="InterPro" id="IPR001849">
    <property type="entry name" value="PH_domain"/>
</dbReference>
<dbReference type="SMART" id="SM00233">
    <property type="entry name" value="PH"/>
    <property type="match status" value="1"/>
</dbReference>
<protein>
    <recommendedName>
        <fullName evidence="15">Rho guanine nucleotide exchange factor (GEF) 11</fullName>
    </recommendedName>
</protein>
<evidence type="ECO:0000259" key="12">
    <source>
        <dbReference type="PROSITE" id="PS50106"/>
    </source>
</evidence>
<dbReference type="Pfam" id="PF00621">
    <property type="entry name" value="RhoGEF"/>
    <property type="match status" value="1"/>
</dbReference>
<dbReference type="GO" id="GO:0035556">
    <property type="term" value="P:intracellular signal transduction"/>
    <property type="evidence" value="ECO:0007669"/>
    <property type="project" value="InterPro"/>
</dbReference>
<evidence type="ECO:0000256" key="2">
    <source>
        <dbReference type="ARBA" id="ARBA00004496"/>
    </source>
</evidence>
<keyword evidence="7" id="KW-0175">Coiled coil</keyword>
<dbReference type="SMART" id="SM00228">
    <property type="entry name" value="PDZ"/>
    <property type="match status" value="1"/>
</dbReference>
<dbReference type="InterPro" id="IPR036305">
    <property type="entry name" value="RGS_sf"/>
</dbReference>
<dbReference type="EMBL" id="JAFIRN010000007">
    <property type="protein sequence ID" value="KAG5846286.1"/>
    <property type="molecule type" value="Genomic_DNA"/>
</dbReference>
<dbReference type="Gene3D" id="2.30.42.10">
    <property type="match status" value="1"/>
</dbReference>
<evidence type="ECO:0000256" key="6">
    <source>
        <dbReference type="ARBA" id="ARBA00022658"/>
    </source>
</evidence>
<feature type="region of interest" description="Disordered" evidence="9">
    <location>
        <begin position="1"/>
        <end position="45"/>
    </location>
</feature>
<dbReference type="OMA" id="FICGERQ"/>
<evidence type="ECO:0000256" key="4">
    <source>
        <dbReference type="ARBA" id="ARBA00022490"/>
    </source>
</evidence>
<evidence type="ECO:0000256" key="1">
    <source>
        <dbReference type="ARBA" id="ARBA00004370"/>
    </source>
</evidence>
<dbReference type="Gene3D" id="1.20.900.10">
    <property type="entry name" value="Dbl homology (DH) domain"/>
    <property type="match status" value="1"/>
</dbReference>
<dbReference type="InterPro" id="IPR041020">
    <property type="entry name" value="PH_16"/>
</dbReference>
<evidence type="ECO:0000256" key="3">
    <source>
        <dbReference type="ARBA" id="ARBA00022468"/>
    </source>
</evidence>
<organism evidence="13 14">
    <name type="scientific">Anguilla anguilla</name>
    <name type="common">European freshwater eel</name>
    <name type="synonym">Muraena anguilla</name>
    <dbReference type="NCBI Taxonomy" id="7936"/>
    <lineage>
        <taxon>Eukaryota</taxon>
        <taxon>Metazoa</taxon>
        <taxon>Chordata</taxon>
        <taxon>Craniata</taxon>
        <taxon>Vertebrata</taxon>
        <taxon>Euteleostomi</taxon>
        <taxon>Actinopterygii</taxon>
        <taxon>Neopterygii</taxon>
        <taxon>Teleostei</taxon>
        <taxon>Anguilliformes</taxon>
        <taxon>Anguillidae</taxon>
        <taxon>Anguilla</taxon>
    </lineage>
</organism>
<dbReference type="Gene3D" id="1.10.167.10">
    <property type="entry name" value="Regulator of G-protein Signalling 4, domain 2"/>
    <property type="match status" value="1"/>
</dbReference>
<dbReference type="PROSITE" id="PS50010">
    <property type="entry name" value="DH_2"/>
    <property type="match status" value="1"/>
</dbReference>
<feature type="compositionally biased region" description="Basic and acidic residues" evidence="9">
    <location>
        <begin position="503"/>
        <end position="512"/>
    </location>
</feature>
<dbReference type="GO" id="GO:0016020">
    <property type="term" value="C:membrane"/>
    <property type="evidence" value="ECO:0007669"/>
    <property type="project" value="UniProtKB-SubCell"/>
</dbReference>
<feature type="compositionally biased region" description="Polar residues" evidence="9">
    <location>
        <begin position="1253"/>
        <end position="1273"/>
    </location>
</feature>
<feature type="region of interest" description="Disordered" evidence="9">
    <location>
        <begin position="501"/>
        <end position="541"/>
    </location>
</feature>
<dbReference type="PANTHER" id="PTHR45872">
    <property type="entry name" value="RHO GUANINE NUCLEOTIDE EXCHANGE FACTOR 2, ISOFORM D"/>
    <property type="match status" value="1"/>
</dbReference>
<dbReference type="InterPro" id="IPR035899">
    <property type="entry name" value="DBL_dom_sf"/>
</dbReference>
<feature type="compositionally biased region" description="Low complexity" evidence="9">
    <location>
        <begin position="644"/>
        <end position="660"/>
    </location>
</feature>
<evidence type="ECO:0008006" key="15">
    <source>
        <dbReference type="Google" id="ProtNLM"/>
    </source>
</evidence>
<evidence type="ECO:0000313" key="14">
    <source>
        <dbReference type="Proteomes" id="UP001044222"/>
    </source>
</evidence>
<evidence type="ECO:0000256" key="9">
    <source>
        <dbReference type="SAM" id="MobiDB-lite"/>
    </source>
</evidence>
<dbReference type="InterPro" id="IPR001478">
    <property type="entry name" value="PDZ"/>
</dbReference>
<comment type="subcellular location">
    <subcellularLocation>
        <location evidence="2">Cytoplasm</location>
    </subcellularLocation>
    <subcellularLocation>
        <location evidence="1">Membrane</location>
    </subcellularLocation>
</comment>
<evidence type="ECO:0000256" key="5">
    <source>
        <dbReference type="ARBA" id="ARBA00022553"/>
    </source>
</evidence>
<feature type="domain" description="DH" evidence="11">
    <location>
        <begin position="714"/>
        <end position="900"/>
    </location>
</feature>
<dbReference type="GO" id="GO:0007186">
    <property type="term" value="P:G protein-coupled receptor signaling pathway"/>
    <property type="evidence" value="ECO:0007669"/>
    <property type="project" value="TreeGrafter"/>
</dbReference>
<dbReference type="OrthoDB" id="2272012at2759"/>
<feature type="compositionally biased region" description="Basic and acidic residues" evidence="9">
    <location>
        <begin position="624"/>
        <end position="641"/>
    </location>
</feature>
<proteinExistence type="predicted"/>
<dbReference type="CDD" id="cd00160">
    <property type="entry name" value="RhoGEF"/>
    <property type="match status" value="1"/>
</dbReference>
<feature type="region of interest" description="Disordered" evidence="9">
    <location>
        <begin position="132"/>
        <end position="184"/>
    </location>
</feature>
<dbReference type="InterPro" id="IPR000253">
    <property type="entry name" value="FHA_dom"/>
</dbReference>
<dbReference type="PANTHER" id="PTHR45872:SF1">
    <property type="entry name" value="RHO GUANINE NUCLEOTIDE EXCHANGE FACTOR 11"/>
    <property type="match status" value="1"/>
</dbReference>
<keyword evidence="5" id="KW-0597">Phosphoprotein</keyword>
<dbReference type="PROSITE" id="PS50106">
    <property type="entry name" value="PDZ"/>
    <property type="match status" value="1"/>
</dbReference>
<dbReference type="SUPFAM" id="SSF50156">
    <property type="entry name" value="PDZ domain-like"/>
    <property type="match status" value="1"/>
</dbReference>
<dbReference type="SMART" id="SM00325">
    <property type="entry name" value="RhoGEF"/>
    <property type="match status" value="1"/>
</dbReference>
<evidence type="ECO:0000259" key="10">
    <source>
        <dbReference type="PROSITE" id="PS50006"/>
    </source>
</evidence>
<evidence type="ECO:0000256" key="8">
    <source>
        <dbReference type="ARBA" id="ARBA00023136"/>
    </source>
</evidence>
<feature type="compositionally biased region" description="Basic and acidic residues" evidence="9">
    <location>
        <begin position="600"/>
        <end position="613"/>
    </location>
</feature>
<dbReference type="CDD" id="cd23069">
    <property type="entry name" value="PDZ_ARHGEF11-12-like"/>
    <property type="match status" value="1"/>
</dbReference>
<dbReference type="GO" id="GO:0005737">
    <property type="term" value="C:cytoplasm"/>
    <property type="evidence" value="ECO:0007669"/>
    <property type="project" value="UniProtKB-SubCell"/>
</dbReference>
<keyword evidence="3" id="KW-0343">GTPase activation</keyword>
<feature type="region of interest" description="Disordered" evidence="9">
    <location>
        <begin position="1253"/>
        <end position="1296"/>
    </location>
</feature>
<name>A0A9D3MC47_ANGAN</name>
<evidence type="ECO:0000259" key="11">
    <source>
        <dbReference type="PROSITE" id="PS50010"/>
    </source>
</evidence>
<dbReference type="SUPFAM" id="SSF48065">
    <property type="entry name" value="DBL homology domain (DH-domain)"/>
    <property type="match status" value="1"/>
</dbReference>
<dbReference type="Pfam" id="PF00595">
    <property type="entry name" value="PDZ"/>
    <property type="match status" value="1"/>
</dbReference>
<dbReference type="PROSITE" id="PS50006">
    <property type="entry name" value="FHA_DOMAIN"/>
    <property type="match status" value="1"/>
</dbReference>
<reference evidence="13" key="1">
    <citation type="submission" date="2021-01" db="EMBL/GenBank/DDBJ databases">
        <title>A chromosome-scale assembly of European eel, Anguilla anguilla.</title>
        <authorList>
            <person name="Henkel C."/>
            <person name="Jong-Raadsen S.A."/>
            <person name="Dufour S."/>
            <person name="Weltzien F.-A."/>
            <person name="Palstra A.P."/>
            <person name="Pelster B."/>
            <person name="Spaink H.P."/>
            <person name="Van Den Thillart G.E."/>
            <person name="Jansen H."/>
            <person name="Zahm M."/>
            <person name="Klopp C."/>
            <person name="Cedric C."/>
            <person name="Louis A."/>
            <person name="Berthelot C."/>
            <person name="Parey E."/>
            <person name="Roest Crollius H."/>
            <person name="Montfort J."/>
            <person name="Robinson-Rechavi M."/>
            <person name="Bucao C."/>
            <person name="Bouchez O."/>
            <person name="Gislard M."/>
            <person name="Lluch J."/>
            <person name="Milhes M."/>
            <person name="Lampietro C."/>
            <person name="Lopez Roques C."/>
            <person name="Donnadieu C."/>
            <person name="Braasch I."/>
            <person name="Desvignes T."/>
            <person name="Postlethwait J."/>
            <person name="Bobe J."/>
            <person name="Guiguen Y."/>
            <person name="Dirks R."/>
        </authorList>
    </citation>
    <scope>NUCLEOTIDE SEQUENCE</scope>
    <source>
        <strain evidence="13">Tag_6206</strain>
        <tissue evidence="13">Liver</tissue>
    </source>
</reference>
<comment type="caution">
    <text evidence="13">The sequence shown here is derived from an EMBL/GenBank/DDBJ whole genome shotgun (WGS) entry which is preliminary data.</text>
</comment>
<dbReference type="GO" id="GO:0005096">
    <property type="term" value="F:GTPase activator activity"/>
    <property type="evidence" value="ECO:0007669"/>
    <property type="project" value="UniProtKB-KW"/>
</dbReference>
<dbReference type="InterPro" id="IPR015212">
    <property type="entry name" value="RGS-like_dom"/>
</dbReference>
<keyword evidence="4" id="KW-0963">Cytoplasm</keyword>
<feature type="compositionally biased region" description="Basic and acidic residues" evidence="9">
    <location>
        <begin position="31"/>
        <end position="45"/>
    </location>
</feature>
<dbReference type="SUPFAM" id="SSF48097">
    <property type="entry name" value="Regulator of G-protein signaling, RGS"/>
    <property type="match status" value="1"/>
</dbReference>
<dbReference type="SUPFAM" id="SSF50729">
    <property type="entry name" value="PH domain-like"/>
    <property type="match status" value="1"/>
</dbReference>
<dbReference type="GO" id="GO:0001664">
    <property type="term" value="F:G protein-coupled receptor binding"/>
    <property type="evidence" value="ECO:0007669"/>
    <property type="project" value="TreeGrafter"/>
</dbReference>
<dbReference type="FunFam" id="2.30.42.10:FF:000033">
    <property type="entry name" value="Rho guanine nucleotide exchange factor (GEF) 11"/>
    <property type="match status" value="1"/>
</dbReference>
<dbReference type="GO" id="GO:0005085">
    <property type="term" value="F:guanyl-nucleotide exchange factor activity"/>
    <property type="evidence" value="ECO:0007669"/>
    <property type="project" value="UniProtKB-KW"/>
</dbReference>
<evidence type="ECO:0000313" key="13">
    <source>
        <dbReference type="EMBL" id="KAG5846286.1"/>
    </source>
</evidence>
<feature type="domain" description="FHA" evidence="10">
    <location>
        <begin position="597"/>
        <end position="656"/>
    </location>
</feature>
<feature type="compositionally biased region" description="Polar residues" evidence="9">
    <location>
        <begin position="1"/>
        <end position="20"/>
    </location>
</feature>
<accession>A0A9D3MC47</accession>
<dbReference type="Pfam" id="PF09128">
    <property type="entry name" value="RGS-like"/>
    <property type="match status" value="1"/>
</dbReference>
<keyword evidence="8" id="KW-0472">Membrane</keyword>
<feature type="domain" description="PDZ" evidence="12">
    <location>
        <begin position="59"/>
        <end position="123"/>
    </location>
</feature>
<dbReference type="InterPro" id="IPR044926">
    <property type="entry name" value="RGS_subdomain_2"/>
</dbReference>
<dbReference type="Pfam" id="PF17838">
    <property type="entry name" value="PH_16"/>
    <property type="match status" value="1"/>
</dbReference>
<feature type="compositionally biased region" description="Polar residues" evidence="9">
    <location>
        <begin position="581"/>
        <end position="593"/>
    </location>
</feature>
<keyword evidence="14" id="KW-1185">Reference proteome</keyword>
<dbReference type="Gene3D" id="2.30.29.30">
    <property type="entry name" value="Pleckstrin-homology domain (PH domain)/Phosphotyrosine-binding domain (PTB)"/>
    <property type="match status" value="1"/>
</dbReference>
<feature type="compositionally biased region" description="Polar residues" evidence="9">
    <location>
        <begin position="524"/>
        <end position="541"/>
    </location>
</feature>
<dbReference type="InterPro" id="IPR000219">
    <property type="entry name" value="DH_dom"/>
</dbReference>
<sequence>MSLRPLTSTPDRPGIQSQSHLPRLSSLGMGDSDHKTSSDQQREQVADASMECAGLVQRCVIVQKDQLGFGFTVCGERVKLVQNVRPGGAADKAGVHEGDRIIKVNGSLVSSMTHQEVVKLIKSGTYAALTLQGPAPSASTGPLQPPPGGTLLNQRTPLPPPPLLPPSCHTPSPRITGPKPLQDSEVQKQASQILRKMLEQEEAELQSLQEALALSPSPLLEQRLQSAKRRAHQVKLKIQQDLDGARFESGANYMKAGEGGPSDDSTEGDLEAWRPQIIGPDEDDDEDHCAMTEMDGLFQDVELLKSRPAHMTVFLRYIFSQHLDPSPLLFFLSVEAYLGSTPKDARALAPQICAHFLDPDAPLKIRIREDYMSDIESRLQAQEDIRGPLSELQQRVLPVIQEQIQGYRSKQLLGLGALFGEGDLQQLDGDPGKERQVVDKQVTALWDILLKHEQERSVPLASAVNLYLRHSGIKLRESRPPGLAAEKDRWLTFFPKAKKLSSTKRDAEDRKRNPILKYIGSKPRGNQPTSHVPLSPSQVRPGSVRNIIQQFENKQPDPAMMGEEAGLLGLGFDGATQRLSTSSLGEQTGSESPAGSVRLGRSESLKARGEGRCHGAGAGGEAVPRSHSDVDMEDYGAERPLHHSNSSSTSSNSARSLENSTPPYTPCSRRRSVETPVGLLPGTPALDEDSGEFQNWQEMVDPQTLVALGPCEVDRQAVIYELYTTEASHLRTLRVLDQVFFQKLRAVLSTEQLACIFPNLPQVYSLHASLCESMKKLRESPIVLGIGDIMLGRFEGFAGAEFQEQVSLLCSRQSQALELIKNKQRKDPQFTHIIQECEASPHCRRLQLKDLLVSEMQRLTKYPLLLENIIKHSDSLSPDLLPLQKAQACCRGILQAVNEVVRETEHKQRLIQYQRQLDLTPLEKQANPVVAQFKNLDLTTKKMIHEGPLTWRVSKDKAIEVLALLLSDLLVLLQRGPDERLILRCPSRWLVGGASGDLKSTSCPVVRLDSLLVRSVATDNKALYLISASEGQIYELAAGTSSEKNIWKDLLERSVLLASASSSSSSDGLELASASALKSGIYRSESCFSEDSVCIETNTANDENQVSMTTAPVVQAFLVDKEWEGRGGRVAEAALQDVETLRHLIFRDLGHDGWSHDSDDVPTNDTANESCLFTHGEGPGCPELSPRQREDVEVEAGTCVQVVRKAKGTGSASIPDDITGDDSIHSNQSDSPKAGTSADGNTFYLVLPQELGGTQTEEASTSPPFQGQHQDTPSPYPLGQSQDENDRQAVKQSQSQLVVQRPLIGSVEEIFNTIEQLMEKLQQLREIEAAHYQLLLTLTDQPANHVSGDNVQTTPTDERTSIEQRGKDCSLIQPEIQSTGF</sequence>
<dbReference type="InterPro" id="IPR036034">
    <property type="entry name" value="PDZ_sf"/>
</dbReference>
<dbReference type="Proteomes" id="UP001044222">
    <property type="component" value="Chromosome 7"/>
</dbReference>
<dbReference type="PROSITE" id="PS00741">
    <property type="entry name" value="DH_1"/>
    <property type="match status" value="1"/>
</dbReference>
<feature type="region of interest" description="Disordered" evidence="9">
    <location>
        <begin position="1206"/>
        <end position="1240"/>
    </location>
</feature>
<feature type="region of interest" description="Disordered" evidence="9">
    <location>
        <begin position="581"/>
        <end position="690"/>
    </location>
</feature>
<dbReference type="InterPro" id="IPR001331">
    <property type="entry name" value="GDS_CDC24_CS"/>
</dbReference>
<dbReference type="InterPro" id="IPR011993">
    <property type="entry name" value="PH-like_dom_sf"/>
</dbReference>
<gene>
    <name evidence="13" type="ORF">ANANG_G00148160</name>
</gene>